<name>A0AA40LC01_CNENI</name>
<accession>A0AA40LC01</accession>
<keyword evidence="2" id="KW-0472">Membrane</keyword>
<organism evidence="3 4">
    <name type="scientific">Cnephaeus nilssonii</name>
    <name type="common">Northern bat</name>
    <name type="synonym">Eptesicus nilssonii</name>
    <dbReference type="NCBI Taxonomy" id="3371016"/>
    <lineage>
        <taxon>Eukaryota</taxon>
        <taxon>Metazoa</taxon>
        <taxon>Chordata</taxon>
        <taxon>Craniata</taxon>
        <taxon>Vertebrata</taxon>
        <taxon>Euteleostomi</taxon>
        <taxon>Mammalia</taxon>
        <taxon>Eutheria</taxon>
        <taxon>Laurasiatheria</taxon>
        <taxon>Chiroptera</taxon>
        <taxon>Yangochiroptera</taxon>
        <taxon>Vespertilionidae</taxon>
        <taxon>Cnephaeus</taxon>
    </lineage>
</organism>
<proteinExistence type="predicted"/>
<keyword evidence="4" id="KW-1185">Reference proteome</keyword>
<keyword evidence="2" id="KW-0812">Transmembrane</keyword>
<feature type="transmembrane region" description="Helical" evidence="2">
    <location>
        <begin position="52"/>
        <end position="81"/>
    </location>
</feature>
<dbReference type="EMBL" id="JAULJE010000027">
    <property type="protein sequence ID" value="KAK1327586.1"/>
    <property type="molecule type" value="Genomic_DNA"/>
</dbReference>
<evidence type="ECO:0000256" key="2">
    <source>
        <dbReference type="SAM" id="Phobius"/>
    </source>
</evidence>
<protein>
    <submittedName>
        <fullName evidence="3">Uncharacterized protein</fullName>
    </submittedName>
</protein>
<gene>
    <name evidence="3" type="ORF">QTO34_012875</name>
</gene>
<evidence type="ECO:0000313" key="3">
    <source>
        <dbReference type="EMBL" id="KAK1327586.1"/>
    </source>
</evidence>
<comment type="caution">
    <text evidence="3">The sequence shown here is derived from an EMBL/GenBank/DDBJ whole genome shotgun (WGS) entry which is preliminary data.</text>
</comment>
<keyword evidence="2" id="KW-1133">Transmembrane helix</keyword>
<evidence type="ECO:0000256" key="1">
    <source>
        <dbReference type="SAM" id="MobiDB-lite"/>
    </source>
</evidence>
<feature type="region of interest" description="Disordered" evidence="1">
    <location>
        <begin position="156"/>
        <end position="195"/>
    </location>
</feature>
<reference evidence="3" key="1">
    <citation type="submission" date="2023-06" db="EMBL/GenBank/DDBJ databases">
        <title>Reference genome for the Northern bat (Eptesicus nilssonii), a most northern bat species.</title>
        <authorList>
            <person name="Laine V.N."/>
            <person name="Pulliainen A.T."/>
            <person name="Lilley T.M."/>
        </authorList>
    </citation>
    <scope>NUCLEOTIDE SEQUENCE</scope>
    <source>
        <strain evidence="3">BLF_Eptnil</strain>
        <tissue evidence="3">Kidney</tissue>
    </source>
</reference>
<evidence type="ECO:0000313" key="4">
    <source>
        <dbReference type="Proteomes" id="UP001177744"/>
    </source>
</evidence>
<sequence length="224" mass="23510">MSVEGPRTRGALLVIEETSAVQALPCGPAWAPILPSLCLGGQLHRAWNARYFLAYLLTLNASAAAALPPGGFLCFALYLAVTSQTTNEWYRGTVLGPEIHDCRILASEKLTVQWGDAGAGPICTRCWRRSPHSHALLAPGAATYCLALSAGASDSCRPQSPLRTSPPPPAPEGQLGLELPLSPAASDSPARTHSRSRLLGAISGCEQKLPALIAPEGFFTSPCS</sequence>
<dbReference type="AlphaFoldDB" id="A0AA40LC01"/>
<dbReference type="Proteomes" id="UP001177744">
    <property type="component" value="Unassembled WGS sequence"/>
</dbReference>